<dbReference type="InterPro" id="IPR005467">
    <property type="entry name" value="His_kinase_dom"/>
</dbReference>
<keyword evidence="3 5" id="KW-0597">Phosphoprotein</keyword>
<gene>
    <name evidence="9" type="ORF">Q8W34_16110</name>
</gene>
<dbReference type="InterPro" id="IPR003661">
    <property type="entry name" value="HisK_dim/P_dom"/>
</dbReference>
<dbReference type="SUPFAM" id="SSF55874">
    <property type="entry name" value="ATPase domain of HSP90 chaperone/DNA topoisomerase II/histidine kinase"/>
    <property type="match status" value="1"/>
</dbReference>
<dbReference type="SUPFAM" id="SSF47384">
    <property type="entry name" value="Homodimeric domain of signal transducing histidine kinase"/>
    <property type="match status" value="1"/>
</dbReference>
<dbReference type="SMART" id="SM00388">
    <property type="entry name" value="HisKA"/>
    <property type="match status" value="1"/>
</dbReference>
<feature type="modified residue" description="4-aspartylphosphate" evidence="5">
    <location>
        <position position="603"/>
    </location>
</feature>
<dbReference type="CDD" id="cd16922">
    <property type="entry name" value="HATPase_EvgS-ArcB-TorS-like"/>
    <property type="match status" value="1"/>
</dbReference>
<evidence type="ECO:0000259" key="8">
    <source>
        <dbReference type="PROSITE" id="PS50113"/>
    </source>
</evidence>
<proteinExistence type="predicted"/>
<dbReference type="Proteomes" id="UP001177212">
    <property type="component" value="Unassembled WGS sequence"/>
</dbReference>
<feature type="domain" description="Response regulatory" evidence="7">
    <location>
        <begin position="554"/>
        <end position="669"/>
    </location>
</feature>
<comment type="catalytic activity">
    <reaction evidence="1">
        <text>ATP + protein L-histidine = ADP + protein N-phospho-L-histidine.</text>
        <dbReference type="EC" id="2.7.13.3"/>
    </reaction>
</comment>
<dbReference type="PROSITE" id="PS50113">
    <property type="entry name" value="PAC"/>
    <property type="match status" value="1"/>
</dbReference>
<dbReference type="PANTHER" id="PTHR45339:SF1">
    <property type="entry name" value="HYBRID SIGNAL TRANSDUCTION HISTIDINE KINASE J"/>
    <property type="match status" value="1"/>
</dbReference>
<keyword evidence="4" id="KW-0902">Two-component regulatory system</keyword>
<evidence type="ECO:0000313" key="10">
    <source>
        <dbReference type="Proteomes" id="UP001177212"/>
    </source>
</evidence>
<sequence length="671" mass="76615">MNKTEHLCVSELQKHLIDLANCEYGADLLNLLRSVFESRLKYTDCIIINRYKYRYYETIATTNDQFSNKMWSECSLFTQTAEHGYVICQYPQQIEELEFSILYSIQTLKLKNSLLFSVNTQFDKGIFIFTNVDAQQCEQLVNSDTIKILLQQAFFTSISQIKLAKQTNKALSLIHKFTTLSSLFKEYGSEWFWRLNPLMVFESINNIETIGNVYDQLFIGHKIEHIITDNEKQNTEKWQQFNQLIDDRNDFHNFEFEIEADKNFWVILSGKPLYNKLGHFLGYMGLAKNITISKQREFELQAQTLKAQEASQTKSKFLSVMSHEIRTPIHAVMGMIELLLDTELSPEQQQLVNYANSSTEILYGLITDVLDFSKIESGTVSCLKKPFDIKLLTENIVGQFNIIEKSDDILFTTHIDESIPQYVVGDQYRLGQVLFNIMSNAFKYTTHGQINLNVVLQNEQLVFEVKDSGIGIAKKHLDLIFKPFSQVNDSINRKSEGVGLGLSISKNLLGIMGGEITVDTQLGLGSTFTISIPFEEAHVSDIVDNVIYTQSALAILVAEDNKTNQVLIKAYLEKLNHKVTLANHGREAIDLFSRKKFDLVLMDIMMPEMDGLTAAEYIRDELVSDVPIYALTANAEKDNKASCFKVGMNKVLTKPIKFQELEAALKGVFPR</sequence>
<dbReference type="EC" id="2.7.13.3" evidence="2"/>
<dbReference type="PROSITE" id="PS50109">
    <property type="entry name" value="HIS_KIN"/>
    <property type="match status" value="1"/>
</dbReference>
<organism evidence="9 10">
    <name type="scientific">Pseudoalteromonas marina</name>
    <dbReference type="NCBI Taxonomy" id="267375"/>
    <lineage>
        <taxon>Bacteria</taxon>
        <taxon>Pseudomonadati</taxon>
        <taxon>Pseudomonadota</taxon>
        <taxon>Gammaproteobacteria</taxon>
        <taxon>Alteromonadales</taxon>
        <taxon>Pseudoalteromonadaceae</taxon>
        <taxon>Pseudoalteromonas</taxon>
    </lineage>
</organism>
<dbReference type="CDD" id="cd00082">
    <property type="entry name" value="HisKA"/>
    <property type="match status" value="1"/>
</dbReference>
<evidence type="ECO:0000256" key="1">
    <source>
        <dbReference type="ARBA" id="ARBA00000085"/>
    </source>
</evidence>
<dbReference type="Pfam" id="PF00072">
    <property type="entry name" value="Response_reg"/>
    <property type="match status" value="1"/>
</dbReference>
<evidence type="ECO:0000256" key="5">
    <source>
        <dbReference type="PROSITE-ProRule" id="PRU00169"/>
    </source>
</evidence>
<name>A0ABT9FHA1_9GAMM</name>
<evidence type="ECO:0000256" key="2">
    <source>
        <dbReference type="ARBA" id="ARBA00012438"/>
    </source>
</evidence>
<dbReference type="InterPro" id="IPR011006">
    <property type="entry name" value="CheY-like_superfamily"/>
</dbReference>
<evidence type="ECO:0000256" key="4">
    <source>
        <dbReference type="ARBA" id="ARBA00023012"/>
    </source>
</evidence>
<evidence type="ECO:0000259" key="7">
    <source>
        <dbReference type="PROSITE" id="PS50110"/>
    </source>
</evidence>
<comment type="caution">
    <text evidence="9">The sequence shown here is derived from an EMBL/GenBank/DDBJ whole genome shotgun (WGS) entry which is preliminary data.</text>
</comment>
<evidence type="ECO:0000256" key="3">
    <source>
        <dbReference type="ARBA" id="ARBA00022553"/>
    </source>
</evidence>
<dbReference type="PANTHER" id="PTHR45339">
    <property type="entry name" value="HYBRID SIGNAL TRANSDUCTION HISTIDINE KINASE J"/>
    <property type="match status" value="1"/>
</dbReference>
<dbReference type="InterPro" id="IPR000700">
    <property type="entry name" value="PAS-assoc_C"/>
</dbReference>
<dbReference type="Gene3D" id="3.30.565.10">
    <property type="entry name" value="Histidine kinase-like ATPase, C-terminal domain"/>
    <property type="match status" value="1"/>
</dbReference>
<dbReference type="Pfam" id="PF00512">
    <property type="entry name" value="HisKA"/>
    <property type="match status" value="1"/>
</dbReference>
<dbReference type="PROSITE" id="PS50110">
    <property type="entry name" value="RESPONSE_REGULATORY"/>
    <property type="match status" value="1"/>
</dbReference>
<protein>
    <recommendedName>
        <fullName evidence="2">histidine kinase</fullName>
        <ecNumber evidence="2">2.7.13.3</ecNumber>
    </recommendedName>
</protein>
<dbReference type="InterPro" id="IPR003594">
    <property type="entry name" value="HATPase_dom"/>
</dbReference>
<dbReference type="InterPro" id="IPR001789">
    <property type="entry name" value="Sig_transdc_resp-reg_receiver"/>
</dbReference>
<evidence type="ECO:0000313" key="9">
    <source>
        <dbReference type="EMBL" id="MDP2566173.1"/>
    </source>
</evidence>
<dbReference type="SMART" id="SM00387">
    <property type="entry name" value="HATPase_c"/>
    <property type="match status" value="1"/>
</dbReference>
<dbReference type="PRINTS" id="PR00344">
    <property type="entry name" value="BCTRLSENSOR"/>
</dbReference>
<dbReference type="CDD" id="cd17546">
    <property type="entry name" value="REC_hyHK_CKI1_RcsC-like"/>
    <property type="match status" value="1"/>
</dbReference>
<dbReference type="Gene3D" id="3.30.450.20">
    <property type="entry name" value="PAS domain"/>
    <property type="match status" value="1"/>
</dbReference>
<dbReference type="Pfam" id="PF02518">
    <property type="entry name" value="HATPase_c"/>
    <property type="match status" value="1"/>
</dbReference>
<keyword evidence="10" id="KW-1185">Reference proteome</keyword>
<reference evidence="9" key="1">
    <citation type="submission" date="2023-07" db="EMBL/GenBank/DDBJ databases">
        <title>Genome content predicts the carbon catabolic preferences of heterotrophic bacteria.</title>
        <authorList>
            <person name="Gralka M."/>
        </authorList>
    </citation>
    <scope>NUCLEOTIDE SEQUENCE</scope>
    <source>
        <strain evidence="9">4G09</strain>
    </source>
</reference>
<dbReference type="Gene3D" id="1.10.287.130">
    <property type="match status" value="1"/>
</dbReference>
<dbReference type="SMART" id="SM00448">
    <property type="entry name" value="REC"/>
    <property type="match status" value="1"/>
</dbReference>
<dbReference type="InterPro" id="IPR036097">
    <property type="entry name" value="HisK_dim/P_sf"/>
</dbReference>
<feature type="domain" description="PAC" evidence="8">
    <location>
        <begin position="250"/>
        <end position="302"/>
    </location>
</feature>
<feature type="domain" description="Histidine kinase" evidence="6">
    <location>
        <begin position="320"/>
        <end position="536"/>
    </location>
</feature>
<dbReference type="EMBL" id="JAUYVT010000017">
    <property type="protein sequence ID" value="MDP2566173.1"/>
    <property type="molecule type" value="Genomic_DNA"/>
</dbReference>
<dbReference type="InterPro" id="IPR036890">
    <property type="entry name" value="HATPase_C_sf"/>
</dbReference>
<dbReference type="RefSeq" id="WP_305472842.1">
    <property type="nucleotide sequence ID" value="NZ_JAUYVT010000017.1"/>
</dbReference>
<dbReference type="SUPFAM" id="SSF52172">
    <property type="entry name" value="CheY-like"/>
    <property type="match status" value="1"/>
</dbReference>
<dbReference type="Gene3D" id="3.40.50.2300">
    <property type="match status" value="1"/>
</dbReference>
<accession>A0ABT9FHA1</accession>
<evidence type="ECO:0000259" key="6">
    <source>
        <dbReference type="PROSITE" id="PS50109"/>
    </source>
</evidence>
<dbReference type="InterPro" id="IPR004358">
    <property type="entry name" value="Sig_transdc_His_kin-like_C"/>
</dbReference>